<feature type="region of interest" description="Disordered" evidence="1">
    <location>
        <begin position="209"/>
        <end position="239"/>
    </location>
</feature>
<accession>A0AAD1Y272</accession>
<evidence type="ECO:0000256" key="1">
    <source>
        <dbReference type="SAM" id="MobiDB-lite"/>
    </source>
</evidence>
<organism evidence="2 3">
    <name type="scientific">Euplotes crassus</name>
    <dbReference type="NCBI Taxonomy" id="5936"/>
    <lineage>
        <taxon>Eukaryota</taxon>
        <taxon>Sar</taxon>
        <taxon>Alveolata</taxon>
        <taxon>Ciliophora</taxon>
        <taxon>Intramacronucleata</taxon>
        <taxon>Spirotrichea</taxon>
        <taxon>Hypotrichia</taxon>
        <taxon>Euplotida</taxon>
        <taxon>Euplotidae</taxon>
        <taxon>Moneuplotes</taxon>
    </lineage>
</organism>
<keyword evidence="3" id="KW-1185">Reference proteome</keyword>
<name>A0AAD1Y272_EUPCR</name>
<sequence>MRLNRAVIVVHPFILQICDKSKTGSLDSFGDSNSQKSKGGLHEFNVKQFVAKKVDRCSKLRKKLEIKLIEESEDEGIKHGVKAMNPSFQPISKAEPFSNTLKDFRACYKALQAHKKLKKDINHNSRLFKEVYGLLNGSNVNSKQMNKFLQENPDFLRKSVSSTLKDLIKMSKFNFGTSGLSEMFPASKNKVIRNNKSCTAKYSKSFGRNAARSLSRNRQHGDTIDAEASSDTNGHKRSKLAKIKEGRRIVEDKQDTTQDRIFNLTDIKKISGLKPKTKMHKLAFKIFKNGLDKIAIDDVTEPERKAPTEEDYDYVFKGNKDLTFKMPEELWNYTIPKSKVEKSIDKLNARMKLALKMKLSRNLTQSRFESYKKQVESEEKVKINQTLPEVNVKERILDLKKSLFGNKLSSSEYYTDSKYTSIPKNRLVNIQTNSQSPLMKTPGIIPQKSASTAEKIKTKSLGLHFDKRSNSIKTFGYMLQRFNKKKNNIVKLENFLKKIKFATSQPTKPL</sequence>
<gene>
    <name evidence="2" type="ORF">ECRASSUSDP1_LOCUS25502</name>
</gene>
<comment type="caution">
    <text evidence="2">The sequence shown here is derived from an EMBL/GenBank/DDBJ whole genome shotgun (WGS) entry which is preliminary data.</text>
</comment>
<dbReference type="AlphaFoldDB" id="A0AAD1Y272"/>
<evidence type="ECO:0000313" key="3">
    <source>
        <dbReference type="Proteomes" id="UP001295684"/>
    </source>
</evidence>
<protein>
    <submittedName>
        <fullName evidence="2">Uncharacterized protein</fullName>
    </submittedName>
</protein>
<dbReference type="EMBL" id="CAMPGE010026289">
    <property type="protein sequence ID" value="CAI2383983.1"/>
    <property type="molecule type" value="Genomic_DNA"/>
</dbReference>
<evidence type="ECO:0000313" key="2">
    <source>
        <dbReference type="EMBL" id="CAI2383983.1"/>
    </source>
</evidence>
<proteinExistence type="predicted"/>
<reference evidence="2" key="1">
    <citation type="submission" date="2023-07" db="EMBL/GenBank/DDBJ databases">
        <authorList>
            <consortium name="AG Swart"/>
            <person name="Singh M."/>
            <person name="Singh A."/>
            <person name="Seah K."/>
            <person name="Emmerich C."/>
        </authorList>
    </citation>
    <scope>NUCLEOTIDE SEQUENCE</scope>
    <source>
        <strain evidence="2">DP1</strain>
    </source>
</reference>
<dbReference type="Proteomes" id="UP001295684">
    <property type="component" value="Unassembled WGS sequence"/>
</dbReference>